<dbReference type="Gramene" id="ONI26453">
    <property type="protein sequence ID" value="ONI26453"/>
    <property type="gene ID" value="PRUPE_1G025900"/>
</dbReference>
<gene>
    <name evidence="1" type="ORF">PRUPE_1G025900</name>
</gene>
<evidence type="ECO:0000313" key="2">
    <source>
        <dbReference type="Proteomes" id="UP000006882"/>
    </source>
</evidence>
<reference evidence="1 2" key="1">
    <citation type="journal article" date="2013" name="Nat. Genet.">
        <title>The high-quality draft genome of peach (Prunus persica) identifies unique patterns of genetic diversity, domestication and genome evolution.</title>
        <authorList>
            <consortium name="International Peach Genome Initiative"/>
            <person name="Verde I."/>
            <person name="Abbott A.G."/>
            <person name="Scalabrin S."/>
            <person name="Jung S."/>
            <person name="Shu S."/>
            <person name="Marroni F."/>
            <person name="Zhebentyayeva T."/>
            <person name="Dettori M.T."/>
            <person name="Grimwood J."/>
            <person name="Cattonaro F."/>
            <person name="Zuccolo A."/>
            <person name="Rossini L."/>
            <person name="Jenkins J."/>
            <person name="Vendramin E."/>
            <person name="Meisel L.A."/>
            <person name="Decroocq V."/>
            <person name="Sosinski B."/>
            <person name="Prochnik S."/>
            <person name="Mitros T."/>
            <person name="Policriti A."/>
            <person name="Cipriani G."/>
            <person name="Dondini L."/>
            <person name="Ficklin S."/>
            <person name="Goodstein D.M."/>
            <person name="Xuan P."/>
            <person name="Del Fabbro C."/>
            <person name="Aramini V."/>
            <person name="Copetti D."/>
            <person name="Gonzalez S."/>
            <person name="Horner D.S."/>
            <person name="Falchi R."/>
            <person name="Lucas S."/>
            <person name="Mica E."/>
            <person name="Maldonado J."/>
            <person name="Lazzari B."/>
            <person name="Bielenberg D."/>
            <person name="Pirona R."/>
            <person name="Miculan M."/>
            <person name="Barakat A."/>
            <person name="Testolin R."/>
            <person name="Stella A."/>
            <person name="Tartarini S."/>
            <person name="Tonutti P."/>
            <person name="Arus P."/>
            <person name="Orellana A."/>
            <person name="Wells C."/>
            <person name="Main D."/>
            <person name="Vizzotto G."/>
            <person name="Silva H."/>
            <person name="Salamini F."/>
            <person name="Schmutz J."/>
            <person name="Morgante M."/>
            <person name="Rokhsar D.S."/>
        </authorList>
    </citation>
    <scope>NUCLEOTIDE SEQUENCE [LARGE SCALE GENOMIC DNA]</scope>
    <source>
        <strain evidence="2">cv. Nemared</strain>
    </source>
</reference>
<name>A0A251QRV2_PRUPE</name>
<dbReference type="AlphaFoldDB" id="A0A251QRV2"/>
<organism evidence="1 2">
    <name type="scientific">Prunus persica</name>
    <name type="common">Peach</name>
    <name type="synonym">Amygdalus persica</name>
    <dbReference type="NCBI Taxonomy" id="3760"/>
    <lineage>
        <taxon>Eukaryota</taxon>
        <taxon>Viridiplantae</taxon>
        <taxon>Streptophyta</taxon>
        <taxon>Embryophyta</taxon>
        <taxon>Tracheophyta</taxon>
        <taxon>Spermatophyta</taxon>
        <taxon>Magnoliopsida</taxon>
        <taxon>eudicotyledons</taxon>
        <taxon>Gunneridae</taxon>
        <taxon>Pentapetalae</taxon>
        <taxon>rosids</taxon>
        <taxon>fabids</taxon>
        <taxon>Rosales</taxon>
        <taxon>Rosaceae</taxon>
        <taxon>Amygdaloideae</taxon>
        <taxon>Amygdaleae</taxon>
        <taxon>Prunus</taxon>
    </lineage>
</organism>
<evidence type="ECO:0000313" key="1">
    <source>
        <dbReference type="EMBL" id="ONI26453.1"/>
    </source>
</evidence>
<protein>
    <submittedName>
        <fullName evidence="1">Uncharacterized protein</fullName>
    </submittedName>
</protein>
<sequence>MALFNCMLATRDCHYKITHIEIVPTLLSKNPALLGLAPYLMLEWESESKNRALLGFAPNLMFELELANPATSSSEMLVLILAWPVLFTPNLLLASPFK</sequence>
<keyword evidence="2" id="KW-1185">Reference proteome</keyword>
<accession>A0A251QRV2</accession>
<dbReference type="EMBL" id="CM007651">
    <property type="protein sequence ID" value="ONI26453.1"/>
    <property type="molecule type" value="Genomic_DNA"/>
</dbReference>
<dbReference type="Proteomes" id="UP000006882">
    <property type="component" value="Chromosome G1"/>
</dbReference>
<proteinExistence type="predicted"/>